<dbReference type="InterPro" id="IPR040300">
    <property type="entry name" value="At3g49055-like"/>
</dbReference>
<evidence type="ECO:0000313" key="4">
    <source>
        <dbReference type="Proteomes" id="UP000593564"/>
    </source>
</evidence>
<protein>
    <submittedName>
        <fullName evidence="3">Uncharacterized protein</fullName>
    </submittedName>
</protein>
<accession>A0A7J7I5B9</accession>
<dbReference type="EMBL" id="JACBKZ010000001">
    <property type="protein sequence ID" value="KAF5959995.1"/>
    <property type="molecule type" value="Genomic_DNA"/>
</dbReference>
<feature type="coiled-coil region" evidence="1">
    <location>
        <begin position="294"/>
        <end position="384"/>
    </location>
</feature>
<dbReference type="AlphaFoldDB" id="A0A7J7I5B9"/>
<feature type="coiled-coil region" evidence="1">
    <location>
        <begin position="32"/>
        <end position="59"/>
    </location>
</feature>
<dbReference type="PANTHER" id="PTHR34937">
    <property type="entry name" value="OS08G0559800 PROTEIN"/>
    <property type="match status" value="1"/>
</dbReference>
<sequence length="504" mass="56928">MDATETCSSSSSSFSSSATHVDDSEDLPLDQLGELQMKNESLTAELQALQTKSAVTEENLSPGREMIKLSELQRRIDEELKDKPGIGIELEGCRERIRELLEEKSEIIRVFSEHLVTVKSVKECLVRVVESMEDDQVKVESVVDEGEQVRGETDLEEELRAILVELKAVSKLASMTEMKLSEYQEMRNKEKRELENSVVSLTEENRDINSLLRIALVEKEAVEKSLNKLKGNNNEQKRVAILQIAERGLQKVGFGFMMGTGTNEPAASEIASANNAAGSKSDGSECEEEVVSLASTVERIMKNLRLEITQLRRSLEESRSDTERLQSLTEKQAQKIAENAMYIKELEDRETMLSQNVEGLLMEIKETEEEVARWREACELEVEAGKNVVEERDKVQELEKTKAALDISNGKLKLKEELAAAAMAAQAAAERSLKLADSRAAGLHGRIEELTRQLEEAESRERNRHKVRHICWPWRFLKANRANNTNPRFRNSSRMLPEMQALLL</sequence>
<proteinExistence type="predicted"/>
<feature type="coiled-coil region" evidence="1">
    <location>
        <begin position="191"/>
        <end position="239"/>
    </location>
</feature>
<feature type="region of interest" description="Disordered" evidence="2">
    <location>
        <begin position="1"/>
        <end position="30"/>
    </location>
</feature>
<feature type="coiled-coil region" evidence="1">
    <location>
        <begin position="440"/>
        <end position="467"/>
    </location>
</feature>
<name>A0A7J7I5B9_CAMSI</name>
<keyword evidence="1" id="KW-0175">Coiled coil</keyword>
<feature type="compositionally biased region" description="Low complexity" evidence="2">
    <location>
        <begin position="8"/>
        <end position="17"/>
    </location>
</feature>
<keyword evidence="4" id="KW-1185">Reference proteome</keyword>
<evidence type="ECO:0000313" key="3">
    <source>
        <dbReference type="EMBL" id="KAF5959995.1"/>
    </source>
</evidence>
<gene>
    <name evidence="3" type="ORF">HYC85_001204</name>
</gene>
<dbReference type="PANTHER" id="PTHR34937:SF2">
    <property type="entry name" value="OS08G0559800 PROTEIN"/>
    <property type="match status" value="1"/>
</dbReference>
<organism evidence="3 4">
    <name type="scientific">Camellia sinensis</name>
    <name type="common">Tea plant</name>
    <name type="synonym">Thea sinensis</name>
    <dbReference type="NCBI Taxonomy" id="4442"/>
    <lineage>
        <taxon>Eukaryota</taxon>
        <taxon>Viridiplantae</taxon>
        <taxon>Streptophyta</taxon>
        <taxon>Embryophyta</taxon>
        <taxon>Tracheophyta</taxon>
        <taxon>Spermatophyta</taxon>
        <taxon>Magnoliopsida</taxon>
        <taxon>eudicotyledons</taxon>
        <taxon>Gunneridae</taxon>
        <taxon>Pentapetalae</taxon>
        <taxon>asterids</taxon>
        <taxon>Ericales</taxon>
        <taxon>Theaceae</taxon>
        <taxon>Camellia</taxon>
    </lineage>
</organism>
<reference evidence="3 4" key="2">
    <citation type="submission" date="2020-07" db="EMBL/GenBank/DDBJ databases">
        <title>Genome assembly of wild tea tree DASZ reveals pedigree and selection history of tea varieties.</title>
        <authorList>
            <person name="Zhang W."/>
        </authorList>
    </citation>
    <scope>NUCLEOTIDE SEQUENCE [LARGE SCALE GENOMIC DNA]</scope>
    <source>
        <strain evidence="4">cv. G240</strain>
        <tissue evidence="3">Leaf</tissue>
    </source>
</reference>
<evidence type="ECO:0000256" key="1">
    <source>
        <dbReference type="SAM" id="Coils"/>
    </source>
</evidence>
<comment type="caution">
    <text evidence="3">The sequence shown here is derived from an EMBL/GenBank/DDBJ whole genome shotgun (WGS) entry which is preliminary data.</text>
</comment>
<reference evidence="4" key="1">
    <citation type="journal article" date="2020" name="Nat. Commun.">
        <title>Genome assembly of wild tea tree DASZ reveals pedigree and selection history of tea varieties.</title>
        <authorList>
            <person name="Zhang W."/>
            <person name="Zhang Y."/>
            <person name="Qiu H."/>
            <person name="Guo Y."/>
            <person name="Wan H."/>
            <person name="Zhang X."/>
            <person name="Scossa F."/>
            <person name="Alseekh S."/>
            <person name="Zhang Q."/>
            <person name="Wang P."/>
            <person name="Xu L."/>
            <person name="Schmidt M.H."/>
            <person name="Jia X."/>
            <person name="Li D."/>
            <person name="Zhu A."/>
            <person name="Guo F."/>
            <person name="Chen W."/>
            <person name="Ni D."/>
            <person name="Usadel B."/>
            <person name="Fernie A.R."/>
            <person name="Wen W."/>
        </authorList>
    </citation>
    <scope>NUCLEOTIDE SEQUENCE [LARGE SCALE GENOMIC DNA]</scope>
    <source>
        <strain evidence="4">cv. G240</strain>
    </source>
</reference>
<dbReference type="Proteomes" id="UP000593564">
    <property type="component" value="Unassembled WGS sequence"/>
</dbReference>
<evidence type="ECO:0000256" key="2">
    <source>
        <dbReference type="SAM" id="MobiDB-lite"/>
    </source>
</evidence>